<organism evidence="1 2">
    <name type="scientific">Acanthamoeba castellanii medusavirus J1</name>
    <dbReference type="NCBI Taxonomy" id="3114988"/>
    <lineage>
        <taxon>Viruses</taxon>
        <taxon>Varidnaviria</taxon>
        <taxon>Bamfordvirae</taxon>
        <taxon>Nucleocytoviricota</taxon>
        <taxon>Megaviricetes</taxon>
        <taxon>Mamonoviridae</taxon>
        <taxon>Medusavirus</taxon>
        <taxon>Medusavirus medusae</taxon>
    </lineage>
</organism>
<dbReference type="Proteomes" id="UP001161669">
    <property type="component" value="Segment"/>
</dbReference>
<proteinExistence type="predicted"/>
<dbReference type="KEGG" id="vg:80540643"/>
<evidence type="ECO:0000313" key="1">
    <source>
        <dbReference type="EMBL" id="BBI30291.1"/>
    </source>
</evidence>
<name>A0A3T1CWT9_9VIRU</name>
<sequence length="61" mass="6851">MDHQQEETAKRLTESYCQRVRALTEAVLADRDTSNVSAWCDTLAEMGDALTDYEGAIITEQ</sequence>
<dbReference type="EMBL" id="AP018495">
    <property type="protein sequence ID" value="BBI30291.1"/>
    <property type="molecule type" value="Genomic_DNA"/>
</dbReference>
<accession>A0A3T1CWT9</accession>
<reference evidence="2" key="1">
    <citation type="journal article" date="2019" name="J. Virol.">
        <title>Medusavirus, a novel large DNA virus discovered from hot spring water.</title>
        <authorList>
            <person name="Yoshikawa G."/>
            <person name="Blanc-Mathieu R."/>
            <person name="Song C."/>
            <person name="Kayama Y."/>
            <person name="Mochizuki T."/>
            <person name="Murata K."/>
            <person name="Ogata H."/>
            <person name="Takemura M."/>
        </authorList>
    </citation>
    <scope>NUCLEOTIDE SEQUENCE [LARGE SCALE GENOMIC DNA]</scope>
</reference>
<evidence type="ECO:0000313" key="2">
    <source>
        <dbReference type="Proteomes" id="UP001161669"/>
    </source>
</evidence>
<protein>
    <submittedName>
        <fullName evidence="1">Uncharacterized protein</fullName>
    </submittedName>
</protein>
<keyword evidence="2" id="KW-1185">Reference proteome</keyword>